<comment type="caution">
    <text evidence="5">The sequence shown here is derived from an EMBL/GenBank/DDBJ whole genome shotgun (WGS) entry which is preliminary data.</text>
</comment>
<dbReference type="InterPro" id="IPR029010">
    <property type="entry name" value="ThuA-like"/>
</dbReference>
<dbReference type="Proteomes" id="UP001176521">
    <property type="component" value="Unassembled WGS sequence"/>
</dbReference>
<reference evidence="5" key="1">
    <citation type="journal article" date="2023" name="PhytoFront">
        <title>Draft Genome Resources of Seven Strains of Tilletia horrida, Causal Agent of Kernel Smut of Rice.</title>
        <authorList>
            <person name="Khanal S."/>
            <person name="Antony Babu S."/>
            <person name="Zhou X.G."/>
        </authorList>
    </citation>
    <scope>NUCLEOTIDE SEQUENCE</scope>
    <source>
        <strain evidence="5">TX3</strain>
    </source>
</reference>
<feature type="chain" id="PRO_5042995875" description="ThuA-like domain-containing protein" evidence="3">
    <location>
        <begin position="29"/>
        <end position="436"/>
    </location>
</feature>
<feature type="signal peptide" evidence="3">
    <location>
        <begin position="1"/>
        <end position="28"/>
    </location>
</feature>
<feature type="domain" description="ThuA-like" evidence="4">
    <location>
        <begin position="32"/>
        <end position="343"/>
    </location>
</feature>
<feature type="compositionally biased region" description="Gly residues" evidence="1">
    <location>
        <begin position="276"/>
        <end position="298"/>
    </location>
</feature>
<keyword evidence="2" id="KW-0812">Transmembrane</keyword>
<evidence type="ECO:0000313" key="6">
    <source>
        <dbReference type="Proteomes" id="UP001176521"/>
    </source>
</evidence>
<dbReference type="PANTHER" id="PTHR40469">
    <property type="entry name" value="SECRETED GLYCOSYL HYDROLASE"/>
    <property type="match status" value="1"/>
</dbReference>
<keyword evidence="3" id="KW-0732">Signal</keyword>
<evidence type="ECO:0000256" key="1">
    <source>
        <dbReference type="SAM" id="MobiDB-lite"/>
    </source>
</evidence>
<keyword evidence="6" id="KW-1185">Reference proteome</keyword>
<evidence type="ECO:0000259" key="4">
    <source>
        <dbReference type="Pfam" id="PF06283"/>
    </source>
</evidence>
<proteinExistence type="predicted"/>
<dbReference type="InterPro" id="IPR029062">
    <property type="entry name" value="Class_I_gatase-like"/>
</dbReference>
<dbReference type="Gene3D" id="3.40.50.880">
    <property type="match status" value="2"/>
</dbReference>
<feature type="transmembrane region" description="Helical" evidence="2">
    <location>
        <begin position="406"/>
        <end position="431"/>
    </location>
</feature>
<evidence type="ECO:0000256" key="3">
    <source>
        <dbReference type="SAM" id="SignalP"/>
    </source>
</evidence>
<dbReference type="Pfam" id="PF06283">
    <property type="entry name" value="ThuA"/>
    <property type="match status" value="1"/>
</dbReference>
<feature type="region of interest" description="Disordered" evidence="1">
    <location>
        <begin position="265"/>
        <end position="308"/>
    </location>
</feature>
<dbReference type="SUPFAM" id="SSF52317">
    <property type="entry name" value="Class I glutamine amidotransferase-like"/>
    <property type="match status" value="2"/>
</dbReference>
<sequence length="436" mass="46216">MRLPLTLTTAGCAILLILLTSAPDAAQAIQQILIYTGIGPDGFRHDSIPTARKAVRAWGRENGVFEATLSDDPADFDEQDLMQYDALVFISTAGTAIQPKGVKKMRHYIKAGGGFMGVHEATDCMYNVPWYRTLIGTTFNYHPERQQFTADVHHRSHPSVKHLHKTWQITDEIYNFNSDPRHIGNTVVLTADESTYIDPVESKEQRAAEQGSPHPLSWFRQGNLLTGSDPVTHSKHHRRHGSSSHIHRPHVNRGHSIMELLRRADEEEGDDDSGAGSSGGGSGSGSGSGSGTGSGIGNGTLPVVVPIKDSNGPGRSFYTGLGHDDNMWTDDDFLAHVGGAIRWLLNSPTIASNSNATGLPGSEYRGPVSDDSAETYGDEGEDDDTGGAVGYNASAGVAFPVQHGAAAAAVTVSAPVLGLGAAVVALATALFGGSVM</sequence>
<keyword evidence="2" id="KW-1133">Transmembrane helix</keyword>
<keyword evidence="2" id="KW-0472">Membrane</keyword>
<evidence type="ECO:0000256" key="2">
    <source>
        <dbReference type="SAM" id="Phobius"/>
    </source>
</evidence>
<evidence type="ECO:0000313" key="5">
    <source>
        <dbReference type="EMBL" id="KAK0522155.1"/>
    </source>
</evidence>
<dbReference type="AlphaFoldDB" id="A0AAN6G7N9"/>
<dbReference type="PANTHER" id="PTHR40469:SF2">
    <property type="entry name" value="GALACTOSE-BINDING DOMAIN-LIKE SUPERFAMILY PROTEIN"/>
    <property type="match status" value="1"/>
</dbReference>
<feature type="compositionally biased region" description="Basic residues" evidence="1">
    <location>
        <begin position="233"/>
        <end position="253"/>
    </location>
</feature>
<feature type="region of interest" description="Disordered" evidence="1">
    <location>
        <begin position="354"/>
        <end position="386"/>
    </location>
</feature>
<organism evidence="5 6">
    <name type="scientific">Tilletia horrida</name>
    <dbReference type="NCBI Taxonomy" id="155126"/>
    <lineage>
        <taxon>Eukaryota</taxon>
        <taxon>Fungi</taxon>
        <taxon>Dikarya</taxon>
        <taxon>Basidiomycota</taxon>
        <taxon>Ustilaginomycotina</taxon>
        <taxon>Exobasidiomycetes</taxon>
        <taxon>Tilletiales</taxon>
        <taxon>Tilletiaceae</taxon>
        <taxon>Tilletia</taxon>
    </lineage>
</organism>
<feature type="compositionally biased region" description="Acidic residues" evidence="1">
    <location>
        <begin position="371"/>
        <end position="385"/>
    </location>
</feature>
<feature type="region of interest" description="Disordered" evidence="1">
    <location>
        <begin position="202"/>
        <end position="253"/>
    </location>
</feature>
<protein>
    <recommendedName>
        <fullName evidence="4">ThuA-like domain-containing protein</fullName>
    </recommendedName>
</protein>
<name>A0AAN6G7N9_9BASI</name>
<accession>A0AAN6G7N9</accession>
<dbReference type="EMBL" id="JAPDMQ010000609">
    <property type="protein sequence ID" value="KAK0522155.1"/>
    <property type="molecule type" value="Genomic_DNA"/>
</dbReference>
<gene>
    <name evidence="5" type="ORF">OC842_006553</name>
</gene>